<evidence type="ECO:0000313" key="2">
    <source>
        <dbReference type="EMBL" id="MER6976502.1"/>
    </source>
</evidence>
<dbReference type="GO" id="GO:0016787">
    <property type="term" value="F:hydrolase activity"/>
    <property type="evidence" value="ECO:0007669"/>
    <property type="project" value="UniProtKB-KW"/>
</dbReference>
<dbReference type="PANTHER" id="PTHR43433:SF5">
    <property type="entry name" value="AB HYDROLASE-1 DOMAIN-CONTAINING PROTEIN"/>
    <property type="match status" value="1"/>
</dbReference>
<sequence>MTERVIEADGIELCTESFGDPSGPPILLIMGTGASMLWWEEDFCRMLAEGGRFVIRYDHRDTGRSATYAPGRPGYTGADLVGDAARVLDAYEIPAAHVVGVSAGGALAQLLALDHAGCVLSLVLISTSCAVPGDRALPPPTEEFSRFVSAAHVDWSDAESAIEHQVAYARVLAGGRRPFDETAARGLVRRDVERAHDFTAARNHDSLAEGELSQGPLSSIAVPTLVIHGTADPMFPLPHGEALAEQIPGGRLLVLEDAGHGVERADWATIIPAILEHTAAASTG</sequence>
<dbReference type="Proteomes" id="UP001458415">
    <property type="component" value="Unassembled WGS sequence"/>
</dbReference>
<keyword evidence="2" id="KW-0378">Hydrolase</keyword>
<dbReference type="InterPro" id="IPR050471">
    <property type="entry name" value="AB_hydrolase"/>
</dbReference>
<reference evidence="2 3" key="1">
    <citation type="submission" date="2024-06" db="EMBL/GenBank/DDBJ databases">
        <title>The Natural Products Discovery Center: Release of the First 8490 Sequenced Strains for Exploring Actinobacteria Biosynthetic Diversity.</title>
        <authorList>
            <person name="Kalkreuter E."/>
            <person name="Kautsar S.A."/>
            <person name="Yang D."/>
            <person name="Bader C.D."/>
            <person name="Teijaro C.N."/>
            <person name="Fluegel L."/>
            <person name="Davis C.M."/>
            <person name="Simpson J.R."/>
            <person name="Lauterbach L."/>
            <person name="Steele A.D."/>
            <person name="Gui C."/>
            <person name="Meng S."/>
            <person name="Li G."/>
            <person name="Viehrig K."/>
            <person name="Ye F."/>
            <person name="Su P."/>
            <person name="Kiefer A.F."/>
            <person name="Nichols A."/>
            <person name="Cepeda A.J."/>
            <person name="Yan W."/>
            <person name="Fan B."/>
            <person name="Jiang Y."/>
            <person name="Adhikari A."/>
            <person name="Zheng C.-J."/>
            <person name="Schuster L."/>
            <person name="Cowan T.M."/>
            <person name="Smanski M.J."/>
            <person name="Chevrette M.G."/>
            <person name="De Carvalho L.P.S."/>
            <person name="Shen B."/>
        </authorList>
    </citation>
    <scope>NUCLEOTIDE SEQUENCE [LARGE SCALE GENOMIC DNA]</scope>
    <source>
        <strain evidence="2 3">NPDC000634</strain>
    </source>
</reference>
<comment type="caution">
    <text evidence="2">The sequence shown here is derived from an EMBL/GenBank/DDBJ whole genome shotgun (WGS) entry which is preliminary data.</text>
</comment>
<evidence type="ECO:0000313" key="3">
    <source>
        <dbReference type="Proteomes" id="UP001458415"/>
    </source>
</evidence>
<proteinExistence type="predicted"/>
<dbReference type="InterPro" id="IPR029058">
    <property type="entry name" value="AB_hydrolase_fold"/>
</dbReference>
<accession>A0ABV1VX32</accession>
<protein>
    <submittedName>
        <fullName evidence="2">Alpha/beta fold hydrolase</fullName>
    </submittedName>
</protein>
<dbReference type="SUPFAM" id="SSF53474">
    <property type="entry name" value="alpha/beta-Hydrolases"/>
    <property type="match status" value="1"/>
</dbReference>
<gene>
    <name evidence="2" type="ORF">ABT317_05505</name>
</gene>
<dbReference type="Gene3D" id="3.40.50.1820">
    <property type="entry name" value="alpha/beta hydrolase"/>
    <property type="match status" value="1"/>
</dbReference>
<dbReference type="Pfam" id="PF00561">
    <property type="entry name" value="Abhydrolase_1"/>
    <property type="match status" value="1"/>
</dbReference>
<evidence type="ECO:0000259" key="1">
    <source>
        <dbReference type="Pfam" id="PF00561"/>
    </source>
</evidence>
<dbReference type="PRINTS" id="PR00111">
    <property type="entry name" value="ABHYDROLASE"/>
</dbReference>
<dbReference type="PANTHER" id="PTHR43433">
    <property type="entry name" value="HYDROLASE, ALPHA/BETA FOLD FAMILY PROTEIN"/>
    <property type="match status" value="1"/>
</dbReference>
<organism evidence="2 3">
    <name type="scientific">Streptomyces carpinensis</name>
    <dbReference type="NCBI Taxonomy" id="66369"/>
    <lineage>
        <taxon>Bacteria</taxon>
        <taxon>Bacillati</taxon>
        <taxon>Actinomycetota</taxon>
        <taxon>Actinomycetes</taxon>
        <taxon>Kitasatosporales</taxon>
        <taxon>Streptomycetaceae</taxon>
        <taxon>Streptomyces</taxon>
    </lineage>
</organism>
<keyword evidence="3" id="KW-1185">Reference proteome</keyword>
<dbReference type="InterPro" id="IPR000073">
    <property type="entry name" value="AB_hydrolase_1"/>
</dbReference>
<feature type="domain" description="AB hydrolase-1" evidence="1">
    <location>
        <begin position="24"/>
        <end position="260"/>
    </location>
</feature>
<name>A0ABV1VX32_9ACTN</name>
<dbReference type="RefSeq" id="WP_086723069.1">
    <property type="nucleotide sequence ID" value="NZ_MUBM01000018.1"/>
</dbReference>
<dbReference type="EMBL" id="JBEPCU010000047">
    <property type="protein sequence ID" value="MER6976502.1"/>
    <property type="molecule type" value="Genomic_DNA"/>
</dbReference>